<dbReference type="Gene3D" id="3.40.50.720">
    <property type="entry name" value="NAD(P)-binding Rossmann-like Domain"/>
    <property type="match status" value="1"/>
</dbReference>
<name>A0A2U1S643_9EURY</name>
<dbReference type="GO" id="GO:0061605">
    <property type="term" value="F:molybdopterin-synthase adenylyltransferase activity"/>
    <property type="evidence" value="ECO:0007669"/>
    <property type="project" value="UniProtKB-EC"/>
</dbReference>
<feature type="domain" description="THIF-type NAD/FAD binding fold" evidence="1">
    <location>
        <begin position="16"/>
        <end position="244"/>
    </location>
</feature>
<proteinExistence type="predicted"/>
<keyword evidence="3" id="KW-1185">Reference proteome</keyword>
<dbReference type="InterPro" id="IPR000594">
    <property type="entry name" value="ThiF_NAD_FAD-bd"/>
</dbReference>
<evidence type="ECO:0000313" key="3">
    <source>
        <dbReference type="Proteomes" id="UP000245577"/>
    </source>
</evidence>
<dbReference type="RefSeq" id="WP_116670197.1">
    <property type="nucleotide sequence ID" value="NZ_MZGU01000006.1"/>
</dbReference>
<dbReference type="CDD" id="cd00757">
    <property type="entry name" value="ThiF_MoeB_HesA_family"/>
    <property type="match status" value="1"/>
</dbReference>
<evidence type="ECO:0000259" key="1">
    <source>
        <dbReference type="Pfam" id="PF00899"/>
    </source>
</evidence>
<dbReference type="Proteomes" id="UP000245577">
    <property type="component" value="Unassembled WGS sequence"/>
</dbReference>
<dbReference type="PANTHER" id="PTHR43267">
    <property type="entry name" value="TRNA THREONYLCARBAMOYLADENOSINE DEHYDRATASE"/>
    <property type="match status" value="1"/>
</dbReference>
<dbReference type="GO" id="GO:0061504">
    <property type="term" value="P:cyclic threonylcarbamoyladenosine biosynthetic process"/>
    <property type="evidence" value="ECO:0007669"/>
    <property type="project" value="TreeGrafter"/>
</dbReference>
<dbReference type="InterPro" id="IPR045886">
    <property type="entry name" value="ThiF/MoeB/HesA"/>
</dbReference>
<accession>A0A2U1S643</accession>
<dbReference type="AlphaFoldDB" id="A0A2U1S643"/>
<dbReference type="GO" id="GO:0008641">
    <property type="term" value="F:ubiquitin-like modifier activating enzyme activity"/>
    <property type="evidence" value="ECO:0007669"/>
    <property type="project" value="InterPro"/>
</dbReference>
<reference evidence="2 3" key="1">
    <citation type="submission" date="2017-03" db="EMBL/GenBank/DDBJ databases">
        <title>Genome sequence of Methanobrevibacter wosei.</title>
        <authorList>
            <person name="Poehlein A."/>
            <person name="Seedorf H."/>
            <person name="Daniel R."/>
        </authorList>
    </citation>
    <scope>NUCLEOTIDE SEQUENCE [LARGE SCALE GENOMIC DNA]</scope>
    <source>
        <strain evidence="2 3">DSM 11979</strain>
    </source>
</reference>
<keyword evidence="2" id="KW-0548">Nucleotidyltransferase</keyword>
<organism evidence="2 3">
    <name type="scientific">Methanobrevibacter woesei</name>
    <dbReference type="NCBI Taxonomy" id="190976"/>
    <lineage>
        <taxon>Archaea</taxon>
        <taxon>Methanobacteriati</taxon>
        <taxon>Methanobacteriota</taxon>
        <taxon>Methanomada group</taxon>
        <taxon>Methanobacteria</taxon>
        <taxon>Methanobacteriales</taxon>
        <taxon>Methanobacteriaceae</taxon>
        <taxon>Methanobrevibacter</taxon>
    </lineage>
</organism>
<evidence type="ECO:0000313" key="2">
    <source>
        <dbReference type="EMBL" id="PWB85106.1"/>
    </source>
</evidence>
<protein>
    <submittedName>
        <fullName evidence="2">Molybdopterin-synthase adenylyltransferase</fullName>
        <ecNumber evidence="2">2.7.7.80</ecNumber>
    </submittedName>
</protein>
<sequence length="249" mass="27884">MPERFKEMGYWELVTRQMSIVTKSEQTRFKDAKIAVMGCGGIGGEVIEMLARMGVGELNVVDNDYFDLSNINRQVLSNFENLGLSKSEVAKEKVRQINPYTKVIAFKDDINEENISQIVDDSDIIIDCLDNLLTRVIVSRYAKFNNIPFIHGAIHGTLGQITVFTNEKDIDYETMFNLPSKDKKLDETIKDELNKLASEKPPVIGPTANIVGCMQAIEAFKIITGIGKIVTAPEILNFDLLNLATFSIE</sequence>
<dbReference type="PANTHER" id="PTHR43267:SF1">
    <property type="entry name" value="TRNA THREONYLCARBAMOYLADENOSINE DEHYDRATASE"/>
    <property type="match status" value="1"/>
</dbReference>
<dbReference type="SUPFAM" id="SSF69572">
    <property type="entry name" value="Activating enzymes of the ubiquitin-like proteins"/>
    <property type="match status" value="1"/>
</dbReference>
<dbReference type="OrthoDB" id="7915at2157"/>
<dbReference type="EMBL" id="MZGU01000006">
    <property type="protein sequence ID" value="PWB85106.1"/>
    <property type="molecule type" value="Genomic_DNA"/>
</dbReference>
<dbReference type="GO" id="GO:0061503">
    <property type="term" value="F:tRNA threonylcarbamoyladenosine dehydratase"/>
    <property type="evidence" value="ECO:0007669"/>
    <property type="project" value="TreeGrafter"/>
</dbReference>
<dbReference type="Pfam" id="PF00899">
    <property type="entry name" value="ThiF"/>
    <property type="match status" value="1"/>
</dbReference>
<comment type="caution">
    <text evidence="2">The sequence shown here is derived from an EMBL/GenBank/DDBJ whole genome shotgun (WGS) entry which is preliminary data.</text>
</comment>
<dbReference type="EC" id="2.7.7.80" evidence="2"/>
<dbReference type="InterPro" id="IPR035985">
    <property type="entry name" value="Ubiquitin-activating_enz"/>
</dbReference>
<gene>
    <name evidence="2" type="primary">moeB</name>
    <name evidence="2" type="ORF">MBBWO_14200</name>
</gene>
<keyword evidence="2" id="KW-0808">Transferase</keyword>